<protein>
    <recommendedName>
        <fullName evidence="4">N-acetyltransferase domain-containing protein</fullName>
    </recommendedName>
</protein>
<dbReference type="Proteomes" id="UP001239626">
    <property type="component" value="Unassembled WGS sequence"/>
</dbReference>
<name>A0ABU0EJT2_9CELL</name>
<comment type="caution">
    <text evidence="2">The sequence shown here is derived from an EMBL/GenBank/DDBJ whole genome shotgun (WGS) entry which is preliminary data.</text>
</comment>
<keyword evidence="1" id="KW-1133">Transmembrane helix</keyword>
<organism evidence="2 3">
    <name type="scientific">Cellulomonas humilata</name>
    <dbReference type="NCBI Taxonomy" id="144055"/>
    <lineage>
        <taxon>Bacteria</taxon>
        <taxon>Bacillati</taxon>
        <taxon>Actinomycetota</taxon>
        <taxon>Actinomycetes</taxon>
        <taxon>Micrococcales</taxon>
        <taxon>Cellulomonadaceae</taxon>
        <taxon>Cellulomonas</taxon>
    </lineage>
</organism>
<sequence>MVWLEIVGWAGSLLVIVSLTQARVLRFRVLNLAGAVIATAYNTIVGIWPFAVMNGVIAVIDVYWLFRLHRERHDAQVYGVLEVPADDSVLRHLLDTHAPDIARFHPAFAAADPAPSAAFVVVRGDELVGAVVVRSAGDGVGRVDLDYVTPRYRDFTPGEFVYRDSGVFAAHGFRRLVVGGSPAPESRAYLERVGFRSTSDGWEREVPTAA</sequence>
<accession>A0ABU0EJT2</accession>
<dbReference type="RefSeq" id="WP_307494249.1">
    <property type="nucleotide sequence ID" value="NZ_JAUSVB010000006.1"/>
</dbReference>
<dbReference type="EMBL" id="JAUSVB010000006">
    <property type="protein sequence ID" value="MDQ0375452.1"/>
    <property type="molecule type" value="Genomic_DNA"/>
</dbReference>
<proteinExistence type="predicted"/>
<reference evidence="2 3" key="1">
    <citation type="submission" date="2023-07" db="EMBL/GenBank/DDBJ databases">
        <title>Sorghum-associated microbial communities from plants grown in Nebraska, USA.</title>
        <authorList>
            <person name="Schachtman D."/>
        </authorList>
    </citation>
    <scope>NUCLEOTIDE SEQUENCE [LARGE SCALE GENOMIC DNA]</scope>
    <source>
        <strain evidence="2 3">BE332</strain>
    </source>
</reference>
<keyword evidence="1" id="KW-0812">Transmembrane</keyword>
<dbReference type="SUPFAM" id="SSF55729">
    <property type="entry name" value="Acyl-CoA N-acyltransferases (Nat)"/>
    <property type="match status" value="1"/>
</dbReference>
<evidence type="ECO:0000313" key="2">
    <source>
        <dbReference type="EMBL" id="MDQ0375452.1"/>
    </source>
</evidence>
<evidence type="ECO:0008006" key="4">
    <source>
        <dbReference type="Google" id="ProtNLM"/>
    </source>
</evidence>
<keyword evidence="3" id="KW-1185">Reference proteome</keyword>
<keyword evidence="1" id="KW-0472">Membrane</keyword>
<dbReference type="InterPro" id="IPR016181">
    <property type="entry name" value="Acyl_CoA_acyltransferase"/>
</dbReference>
<evidence type="ECO:0000256" key="1">
    <source>
        <dbReference type="SAM" id="Phobius"/>
    </source>
</evidence>
<gene>
    <name evidence="2" type="ORF">J2X26_003790</name>
</gene>
<feature type="transmembrane region" description="Helical" evidence="1">
    <location>
        <begin position="46"/>
        <end position="66"/>
    </location>
</feature>
<evidence type="ECO:0000313" key="3">
    <source>
        <dbReference type="Proteomes" id="UP001239626"/>
    </source>
</evidence>